<dbReference type="PANTHER" id="PTHR45689">
    <property type="entry name" value="I[[H]] CHANNEL, ISOFORM E"/>
    <property type="match status" value="1"/>
</dbReference>
<dbReference type="InterPro" id="IPR005821">
    <property type="entry name" value="Ion_trans_dom"/>
</dbReference>
<dbReference type="GO" id="GO:0035725">
    <property type="term" value="P:sodium ion transmembrane transport"/>
    <property type="evidence" value="ECO:0007669"/>
    <property type="project" value="TreeGrafter"/>
</dbReference>
<dbReference type="SUPFAM" id="SSF51206">
    <property type="entry name" value="cAMP-binding domain-like"/>
    <property type="match status" value="1"/>
</dbReference>
<protein>
    <submittedName>
        <fullName evidence="9">Unc-103 protein</fullName>
    </submittedName>
</protein>
<dbReference type="GO" id="GO:0005249">
    <property type="term" value="F:voltage-gated potassium channel activity"/>
    <property type="evidence" value="ECO:0007669"/>
    <property type="project" value="TreeGrafter"/>
</dbReference>
<dbReference type="GO" id="GO:0098855">
    <property type="term" value="C:HCN channel complex"/>
    <property type="evidence" value="ECO:0007669"/>
    <property type="project" value="TreeGrafter"/>
</dbReference>
<feature type="domain" description="Cyclic nucleotide-binding" evidence="8">
    <location>
        <begin position="361"/>
        <end position="466"/>
    </location>
</feature>
<feature type="transmembrane region" description="Helical" evidence="7">
    <location>
        <begin position="58"/>
        <end position="76"/>
    </location>
</feature>
<keyword evidence="3 7" id="KW-0812">Transmembrane</keyword>
<evidence type="ECO:0000256" key="1">
    <source>
        <dbReference type="ARBA" id="ARBA00004141"/>
    </source>
</evidence>
<name>A0A812L1H1_SYMPI</name>
<feature type="transmembrane region" description="Helical" evidence="7">
    <location>
        <begin position="253"/>
        <end position="276"/>
    </location>
</feature>
<dbReference type="Gene3D" id="1.10.287.70">
    <property type="match status" value="1"/>
</dbReference>
<dbReference type="GO" id="GO:0003254">
    <property type="term" value="P:regulation of membrane depolarization"/>
    <property type="evidence" value="ECO:0007669"/>
    <property type="project" value="TreeGrafter"/>
</dbReference>
<keyword evidence="10" id="KW-1185">Reference proteome</keyword>
<evidence type="ECO:0000313" key="10">
    <source>
        <dbReference type="Proteomes" id="UP000649617"/>
    </source>
</evidence>
<feature type="transmembrane region" description="Helical" evidence="7">
    <location>
        <begin position="181"/>
        <end position="202"/>
    </location>
</feature>
<evidence type="ECO:0000256" key="2">
    <source>
        <dbReference type="ARBA" id="ARBA00022448"/>
    </source>
</evidence>
<sequence length="514" mass="58188">MENINKARNHKGIIAFPASKHRVAWDLFGGLLILYDLFVIPLKVFEYPDTLFTDSMDWMTLLFWSLNVPATLTVGFTRRGETVMAPGEILKNYLKTWCIVDVITLVPDWAFTLVRISTPNLEDEASGGGLGEEGVRLLRILRLARTARLLRLLKLQKVMEKISDYLDSEVASIMANIAKMILLLLALNHLIACVWYALSIAFHDAGIPAWVDSGMLTEPWDIRYVTSFHWSITQFTPASKPPVQPANIVEQTFAIFVVVFALVGFSYVVGSILGSLAQLRSMTEQSAKDFWMMRRFLRRNHVPMELASRIQRFVEHAHSQQQKKMSVQEVKVLSLLSEGLMEELQCAMNMPHMMVHPLFAFLNSFSVITVQRLAKEAVQRFQLARGDTQFLPNQEGSYLYFIAAGRMQYVRDADTPNARVEVVDKGEDWIGEPVMWTPFWVHVGQLTAVSECDLCAVAPKAFGDIVALVRPVAAIVARYSQKFMMWVKDLDTKGELTDVIQGEDATDTIRSFLD</sequence>
<dbReference type="InterPro" id="IPR018490">
    <property type="entry name" value="cNMP-bd_dom_sf"/>
</dbReference>
<comment type="subcellular location">
    <subcellularLocation>
        <location evidence="1">Membrane</location>
        <topology evidence="1">Multi-pass membrane protein</topology>
    </subcellularLocation>
</comment>
<dbReference type="Gene3D" id="1.10.287.630">
    <property type="entry name" value="Helix hairpin bin"/>
    <property type="match status" value="1"/>
</dbReference>
<dbReference type="SUPFAM" id="SSF81324">
    <property type="entry name" value="Voltage-gated potassium channels"/>
    <property type="match status" value="1"/>
</dbReference>
<evidence type="ECO:0000256" key="4">
    <source>
        <dbReference type="ARBA" id="ARBA00022989"/>
    </source>
</evidence>
<dbReference type="Proteomes" id="UP000649617">
    <property type="component" value="Unassembled WGS sequence"/>
</dbReference>
<evidence type="ECO:0000256" key="3">
    <source>
        <dbReference type="ARBA" id="ARBA00022692"/>
    </source>
</evidence>
<dbReference type="InterPro" id="IPR000595">
    <property type="entry name" value="cNMP-bd_dom"/>
</dbReference>
<dbReference type="Gene3D" id="2.60.120.10">
    <property type="entry name" value="Jelly Rolls"/>
    <property type="match status" value="1"/>
</dbReference>
<keyword evidence="2" id="KW-0813">Transport</keyword>
<dbReference type="OrthoDB" id="421226at2759"/>
<organism evidence="9 10">
    <name type="scientific">Symbiodinium pilosum</name>
    <name type="common">Dinoflagellate</name>
    <dbReference type="NCBI Taxonomy" id="2952"/>
    <lineage>
        <taxon>Eukaryota</taxon>
        <taxon>Sar</taxon>
        <taxon>Alveolata</taxon>
        <taxon>Dinophyceae</taxon>
        <taxon>Suessiales</taxon>
        <taxon>Symbiodiniaceae</taxon>
        <taxon>Symbiodinium</taxon>
    </lineage>
</organism>
<gene>
    <name evidence="9" type="primary">unc-103</name>
    <name evidence="9" type="ORF">SPIL2461_LOCUS3718</name>
</gene>
<evidence type="ECO:0000313" key="9">
    <source>
        <dbReference type="EMBL" id="CAE7234242.1"/>
    </source>
</evidence>
<feature type="transmembrane region" description="Helical" evidence="7">
    <location>
        <begin position="21"/>
        <end position="38"/>
    </location>
</feature>
<accession>A0A812L1H1</accession>
<dbReference type="AlphaFoldDB" id="A0A812L1H1"/>
<dbReference type="PANTHER" id="PTHR45689:SF5">
    <property type="entry name" value="I[[H]] CHANNEL, ISOFORM E"/>
    <property type="match status" value="1"/>
</dbReference>
<dbReference type="PROSITE" id="PS50042">
    <property type="entry name" value="CNMP_BINDING_3"/>
    <property type="match status" value="1"/>
</dbReference>
<evidence type="ECO:0000256" key="6">
    <source>
        <dbReference type="ARBA" id="ARBA00023136"/>
    </source>
</evidence>
<dbReference type="InterPro" id="IPR051413">
    <property type="entry name" value="K/Na_HCN_channel"/>
</dbReference>
<evidence type="ECO:0000256" key="7">
    <source>
        <dbReference type="SAM" id="Phobius"/>
    </source>
</evidence>
<keyword evidence="4 7" id="KW-1133">Transmembrane helix</keyword>
<proteinExistence type="predicted"/>
<dbReference type="Pfam" id="PF00520">
    <property type="entry name" value="Ion_trans"/>
    <property type="match status" value="1"/>
</dbReference>
<dbReference type="EMBL" id="CAJNIZ010004592">
    <property type="protein sequence ID" value="CAE7234242.1"/>
    <property type="molecule type" value="Genomic_DNA"/>
</dbReference>
<dbReference type="InterPro" id="IPR014710">
    <property type="entry name" value="RmlC-like_jellyroll"/>
</dbReference>
<evidence type="ECO:0000259" key="8">
    <source>
        <dbReference type="PROSITE" id="PS50042"/>
    </source>
</evidence>
<keyword evidence="5" id="KW-0406">Ion transport</keyword>
<reference evidence="9" key="1">
    <citation type="submission" date="2021-02" db="EMBL/GenBank/DDBJ databases">
        <authorList>
            <person name="Dougan E. K."/>
            <person name="Rhodes N."/>
            <person name="Thang M."/>
            <person name="Chan C."/>
        </authorList>
    </citation>
    <scope>NUCLEOTIDE SEQUENCE</scope>
</reference>
<evidence type="ECO:0000256" key="5">
    <source>
        <dbReference type="ARBA" id="ARBA00023065"/>
    </source>
</evidence>
<comment type="caution">
    <text evidence="9">The sequence shown here is derived from an EMBL/GenBank/DDBJ whole genome shotgun (WGS) entry which is preliminary data.</text>
</comment>
<keyword evidence="6 7" id="KW-0472">Membrane</keyword>